<dbReference type="CDD" id="cd02966">
    <property type="entry name" value="TlpA_like_family"/>
    <property type="match status" value="1"/>
</dbReference>
<proteinExistence type="predicted"/>
<keyword evidence="2" id="KW-1133">Transmembrane helix</keyword>
<dbReference type="PROSITE" id="PS51352">
    <property type="entry name" value="THIOREDOXIN_2"/>
    <property type="match status" value="1"/>
</dbReference>
<name>A0A6N6M6C5_9FLAO</name>
<dbReference type="Proteomes" id="UP000435357">
    <property type="component" value="Unassembled WGS sequence"/>
</dbReference>
<dbReference type="InterPro" id="IPR017937">
    <property type="entry name" value="Thioredoxin_CS"/>
</dbReference>
<evidence type="ECO:0000313" key="5">
    <source>
        <dbReference type="Proteomes" id="UP000435357"/>
    </source>
</evidence>
<comment type="caution">
    <text evidence="4">The sequence shown here is derived from an EMBL/GenBank/DDBJ whole genome shotgun (WGS) entry which is preliminary data.</text>
</comment>
<dbReference type="RefSeq" id="WP_151166982.1">
    <property type="nucleotide sequence ID" value="NZ_WACR01000003.1"/>
</dbReference>
<dbReference type="GO" id="GO:0016491">
    <property type="term" value="F:oxidoreductase activity"/>
    <property type="evidence" value="ECO:0007669"/>
    <property type="project" value="InterPro"/>
</dbReference>
<dbReference type="OrthoDB" id="9815205at2"/>
<dbReference type="InterPro" id="IPR036249">
    <property type="entry name" value="Thioredoxin-like_sf"/>
</dbReference>
<dbReference type="Pfam" id="PF00578">
    <property type="entry name" value="AhpC-TSA"/>
    <property type="match status" value="1"/>
</dbReference>
<dbReference type="Gene3D" id="3.40.30.10">
    <property type="entry name" value="Glutaredoxin"/>
    <property type="match status" value="1"/>
</dbReference>
<reference evidence="4 5" key="1">
    <citation type="submission" date="2019-09" db="EMBL/GenBank/DDBJ databases">
        <title>Genomes of Cryomorphaceae.</title>
        <authorList>
            <person name="Bowman J.P."/>
        </authorList>
    </citation>
    <scope>NUCLEOTIDE SEQUENCE [LARGE SCALE GENOMIC DNA]</scope>
    <source>
        <strain evidence="4 5">KCTC 52047</strain>
    </source>
</reference>
<dbReference type="PROSITE" id="PS00194">
    <property type="entry name" value="THIOREDOXIN_1"/>
    <property type="match status" value="1"/>
</dbReference>
<dbReference type="InterPro" id="IPR050553">
    <property type="entry name" value="Thioredoxin_ResA/DsbE_sf"/>
</dbReference>
<dbReference type="PANTHER" id="PTHR42852">
    <property type="entry name" value="THIOL:DISULFIDE INTERCHANGE PROTEIN DSBE"/>
    <property type="match status" value="1"/>
</dbReference>
<keyword evidence="5" id="KW-1185">Reference proteome</keyword>
<feature type="transmembrane region" description="Helical" evidence="2">
    <location>
        <begin position="12"/>
        <end position="32"/>
    </location>
</feature>
<keyword evidence="1" id="KW-0676">Redox-active center</keyword>
<dbReference type="InterPro" id="IPR013766">
    <property type="entry name" value="Thioredoxin_domain"/>
</dbReference>
<dbReference type="PANTHER" id="PTHR42852:SF13">
    <property type="entry name" value="PROTEIN DIPZ"/>
    <property type="match status" value="1"/>
</dbReference>
<dbReference type="AlphaFoldDB" id="A0A6N6M6C5"/>
<sequence length="197" mass="22165">MKIFSNKETKKEVINWAVFISVALSLYFSGLYKPLISGVQRVILSTGIIQPDTDKEPLDSSGPVSMKLMNERGEVLNLADLRGKVVFVNFWATWCPPCKAEMPGIQELYEEVKSDDIVFVMLSRDQEFQKAIDFKHDEAYSFPVFAVASNIPQQFTGSAIPRTYVLNKKGEVVSAKSGMAKYNTSSFKDFLQELAKE</sequence>
<accession>A0A6N6M6C5</accession>
<organism evidence="4 5">
    <name type="scientific">Salibacter halophilus</name>
    <dbReference type="NCBI Taxonomy" id="1803916"/>
    <lineage>
        <taxon>Bacteria</taxon>
        <taxon>Pseudomonadati</taxon>
        <taxon>Bacteroidota</taxon>
        <taxon>Flavobacteriia</taxon>
        <taxon>Flavobacteriales</taxon>
        <taxon>Salibacteraceae</taxon>
        <taxon>Salibacter</taxon>
    </lineage>
</organism>
<keyword evidence="2" id="KW-0812">Transmembrane</keyword>
<dbReference type="InterPro" id="IPR000866">
    <property type="entry name" value="AhpC/TSA"/>
</dbReference>
<dbReference type="EMBL" id="WACR01000003">
    <property type="protein sequence ID" value="KAB1065271.1"/>
    <property type="molecule type" value="Genomic_DNA"/>
</dbReference>
<dbReference type="SUPFAM" id="SSF52833">
    <property type="entry name" value="Thioredoxin-like"/>
    <property type="match status" value="1"/>
</dbReference>
<evidence type="ECO:0000259" key="3">
    <source>
        <dbReference type="PROSITE" id="PS51352"/>
    </source>
</evidence>
<evidence type="ECO:0000256" key="2">
    <source>
        <dbReference type="SAM" id="Phobius"/>
    </source>
</evidence>
<protein>
    <submittedName>
        <fullName evidence="4">TlpA family protein disulfide reductase</fullName>
    </submittedName>
</protein>
<dbReference type="GO" id="GO:0016209">
    <property type="term" value="F:antioxidant activity"/>
    <property type="evidence" value="ECO:0007669"/>
    <property type="project" value="InterPro"/>
</dbReference>
<keyword evidence="2" id="KW-0472">Membrane</keyword>
<evidence type="ECO:0000256" key="1">
    <source>
        <dbReference type="ARBA" id="ARBA00023284"/>
    </source>
</evidence>
<evidence type="ECO:0000313" key="4">
    <source>
        <dbReference type="EMBL" id="KAB1065271.1"/>
    </source>
</evidence>
<gene>
    <name evidence="4" type="ORF">F3059_04770</name>
</gene>
<feature type="domain" description="Thioredoxin" evidence="3">
    <location>
        <begin position="44"/>
        <end position="196"/>
    </location>
</feature>